<dbReference type="NCBIfam" id="NF003302">
    <property type="entry name" value="PRK04302.1"/>
    <property type="match status" value="1"/>
</dbReference>
<gene>
    <name evidence="2" type="ORF">SAMN05421752_112112</name>
</gene>
<dbReference type="Gene3D" id="3.20.20.70">
    <property type="entry name" value="Aldolase class I"/>
    <property type="match status" value="1"/>
</dbReference>
<protein>
    <submittedName>
        <fullName evidence="2">Triosephosphate isomerase</fullName>
    </submittedName>
</protein>
<accession>A0A1N7GIQ9</accession>
<proteinExistence type="predicted"/>
<evidence type="ECO:0000313" key="3">
    <source>
        <dbReference type="Proteomes" id="UP000185936"/>
    </source>
</evidence>
<name>A0A1N7GIQ9_9EURY</name>
<dbReference type="EMBL" id="FTNR01000012">
    <property type="protein sequence ID" value="SIS12388.1"/>
    <property type="molecule type" value="Genomic_DNA"/>
</dbReference>
<dbReference type="Proteomes" id="UP000185936">
    <property type="component" value="Unassembled WGS sequence"/>
</dbReference>
<dbReference type="Pfam" id="PF00121">
    <property type="entry name" value="TIM"/>
    <property type="match status" value="1"/>
</dbReference>
<dbReference type="InterPro" id="IPR000652">
    <property type="entry name" value="Triosephosphate_isomerase"/>
</dbReference>
<dbReference type="AlphaFoldDB" id="A0A1N7GIQ9"/>
<dbReference type="RefSeq" id="WP_076610131.1">
    <property type="nucleotide sequence ID" value="NZ_FTNR01000012.1"/>
</dbReference>
<evidence type="ECO:0000313" key="2">
    <source>
        <dbReference type="EMBL" id="SIS12388.1"/>
    </source>
</evidence>
<keyword evidence="1 2" id="KW-0413">Isomerase</keyword>
<dbReference type="OrthoDB" id="9465at2157"/>
<evidence type="ECO:0000256" key="1">
    <source>
        <dbReference type="ARBA" id="ARBA00023235"/>
    </source>
</evidence>
<dbReference type="InterPro" id="IPR035990">
    <property type="entry name" value="TIM_sf"/>
</dbReference>
<dbReference type="PROSITE" id="PS51440">
    <property type="entry name" value="TIM_2"/>
    <property type="match status" value="1"/>
</dbReference>
<dbReference type="STRING" id="308853.SAMN05421752_112112"/>
<dbReference type="InterPro" id="IPR013785">
    <property type="entry name" value="Aldolase_TIM"/>
</dbReference>
<dbReference type="SUPFAM" id="SSF51351">
    <property type="entry name" value="Triosephosphate isomerase (TIM)"/>
    <property type="match status" value="1"/>
</dbReference>
<reference evidence="3" key="1">
    <citation type="submission" date="2017-01" db="EMBL/GenBank/DDBJ databases">
        <authorList>
            <person name="Varghese N."/>
            <person name="Submissions S."/>
        </authorList>
    </citation>
    <scope>NUCLEOTIDE SEQUENCE [LARGE SCALE GENOMIC DNA]</scope>
    <source>
        <strain evidence="3">type strain: HArc-</strain>
    </source>
</reference>
<organism evidence="2 3">
    <name type="scientific">Natronorubrum thiooxidans</name>
    <dbReference type="NCBI Taxonomy" id="308853"/>
    <lineage>
        <taxon>Archaea</taxon>
        <taxon>Methanobacteriati</taxon>
        <taxon>Methanobacteriota</taxon>
        <taxon>Stenosarchaea group</taxon>
        <taxon>Halobacteria</taxon>
        <taxon>Halobacteriales</taxon>
        <taxon>Natrialbaceae</taxon>
        <taxon>Natronorubrum</taxon>
    </lineage>
</organism>
<dbReference type="GO" id="GO:0004807">
    <property type="term" value="F:triose-phosphate isomerase activity"/>
    <property type="evidence" value="ECO:0007669"/>
    <property type="project" value="InterPro"/>
</dbReference>
<sequence>MALEYPHFLINFKTSTATVGEDGLAFARTIERVRDDTGCRFVVAPQLTDLRLVADRTSLPIVAQSATLADDAVMGATTYEAVAAAGADAVFINHPQNEATFADVARAVDRCDDLGLESIVCVTSHEQGRAALTFDPDCLLFERPDDIASESGLVRTHPERIAAFVNMVATQNPRTSVFVGGGIRTAEDVERAFSCGVDAAGAASAALEATDRAAWLQSVARAVLDASE</sequence>
<keyword evidence="3" id="KW-1185">Reference proteome</keyword>